<comment type="caution">
    <text evidence="1">The sequence shown here is derived from an EMBL/GenBank/DDBJ whole genome shotgun (WGS) entry which is preliminary data.</text>
</comment>
<dbReference type="RefSeq" id="WP_207858789.1">
    <property type="nucleotide sequence ID" value="NZ_JAFREP010000008.1"/>
</dbReference>
<organism evidence="1 2">
    <name type="scientific">Acanthopleuribacter pedis</name>
    <dbReference type="NCBI Taxonomy" id="442870"/>
    <lineage>
        <taxon>Bacteria</taxon>
        <taxon>Pseudomonadati</taxon>
        <taxon>Acidobacteriota</taxon>
        <taxon>Holophagae</taxon>
        <taxon>Acanthopleuribacterales</taxon>
        <taxon>Acanthopleuribacteraceae</taxon>
        <taxon>Acanthopleuribacter</taxon>
    </lineage>
</organism>
<keyword evidence="2" id="KW-1185">Reference proteome</keyword>
<reference evidence="1" key="1">
    <citation type="submission" date="2021-03" db="EMBL/GenBank/DDBJ databases">
        <authorList>
            <person name="Wang G."/>
        </authorList>
    </citation>
    <scope>NUCLEOTIDE SEQUENCE</scope>
    <source>
        <strain evidence="1">KCTC 12899</strain>
    </source>
</reference>
<protein>
    <submittedName>
        <fullName evidence="1">Uncharacterized protein</fullName>
    </submittedName>
</protein>
<evidence type="ECO:0000313" key="2">
    <source>
        <dbReference type="Proteomes" id="UP000664417"/>
    </source>
</evidence>
<dbReference type="EMBL" id="JAFREP010000008">
    <property type="protein sequence ID" value="MBO1318968.1"/>
    <property type="molecule type" value="Genomic_DNA"/>
</dbReference>
<accession>A0A8J7QIJ8</accession>
<name>A0A8J7QIJ8_9BACT</name>
<dbReference type="AlphaFoldDB" id="A0A8J7QIJ8"/>
<gene>
    <name evidence="1" type="ORF">J3U88_10915</name>
</gene>
<evidence type="ECO:0000313" key="1">
    <source>
        <dbReference type="EMBL" id="MBO1318968.1"/>
    </source>
</evidence>
<sequence length="327" mass="36331">MSTLTLLFVLSFYDGSGSLPLVYKTLDGMHTAIRGSGKWAGKTLPQAELISMCDHLNQPLFPDVETWLASTTNIAIMREEDIKKFAQEAGIQVADGKHAVKGWIKESIAWKSPPTVVDKATANGAAQVAQIKDYETFILNTYSRPIIQIKAKDDQWQIYATTWPAATEDYNAAIKMASKLTNDINYAAAGFKKRTSEKIAQAEVLELPMFKNQYNGAFDELKSLFVFTESSQTFIVSNAARLGSVALTPEGYMVNDQLMIAGSFDFLTFEPKFFEDEDPFRMPGGRGSAEKIETDYLQKDPILVWICRQGYQFPIFVSLFGITGSGS</sequence>
<proteinExistence type="predicted"/>
<dbReference type="Proteomes" id="UP000664417">
    <property type="component" value="Unassembled WGS sequence"/>
</dbReference>